<keyword evidence="1" id="KW-0732">Signal</keyword>
<evidence type="ECO:0000313" key="2">
    <source>
        <dbReference type="EMBL" id="RXW21139.1"/>
    </source>
</evidence>
<comment type="caution">
    <text evidence="2">The sequence shown here is derived from an EMBL/GenBank/DDBJ whole genome shotgun (WGS) entry which is preliminary data.</text>
</comment>
<name>A0A4Q2DMB6_9AGAR</name>
<reference evidence="2 3" key="1">
    <citation type="submission" date="2019-01" db="EMBL/GenBank/DDBJ databases">
        <title>Draft genome sequence of Psathyrella aberdarensis IHI B618.</title>
        <authorList>
            <person name="Buettner E."/>
            <person name="Kellner H."/>
        </authorList>
    </citation>
    <scope>NUCLEOTIDE SEQUENCE [LARGE SCALE GENOMIC DNA]</scope>
    <source>
        <strain evidence="2 3">IHI B618</strain>
    </source>
</reference>
<proteinExistence type="predicted"/>
<keyword evidence="3" id="KW-1185">Reference proteome</keyword>
<accession>A0A4Q2DMB6</accession>
<dbReference type="Proteomes" id="UP000290288">
    <property type="component" value="Unassembled WGS sequence"/>
</dbReference>
<sequence length="295" mass="31853">MIPGLVSLSLISLASLVGVAKAGPFSPSPLSERAALSCYPLELKQLQTLRAWPKLVQYAQDTYGPKGEPHVNVEEHPEYGRANACMNEAAVKISYATQPSCSSLNNTVKGTVDGTNQKVKFLQRTGMEQQGSWTVTDSATIGVSMSFNVGFSVEGLFDAGLETTVSAEVTNERSSSFSTTSSNVLETTVEFENQSGDQCAMTLETKTCSAIGQGRVPVVAEGVVWFFYPERRAPADDPEHSKHYHWGINIADVLTQEERTSYADIKGPIRGTYQASYSTSCQDTNSTSPVTLAII</sequence>
<evidence type="ECO:0000256" key="1">
    <source>
        <dbReference type="SAM" id="SignalP"/>
    </source>
</evidence>
<dbReference type="SUPFAM" id="SSF56973">
    <property type="entry name" value="Aerolisin/ETX pore-forming domain"/>
    <property type="match status" value="1"/>
</dbReference>
<feature type="signal peptide" evidence="1">
    <location>
        <begin position="1"/>
        <end position="22"/>
    </location>
</feature>
<protein>
    <submittedName>
        <fullName evidence="2">Uncharacterized protein</fullName>
    </submittedName>
</protein>
<evidence type="ECO:0000313" key="3">
    <source>
        <dbReference type="Proteomes" id="UP000290288"/>
    </source>
</evidence>
<dbReference type="AlphaFoldDB" id="A0A4Q2DMB6"/>
<organism evidence="2 3">
    <name type="scientific">Candolleomyces aberdarensis</name>
    <dbReference type="NCBI Taxonomy" id="2316362"/>
    <lineage>
        <taxon>Eukaryota</taxon>
        <taxon>Fungi</taxon>
        <taxon>Dikarya</taxon>
        <taxon>Basidiomycota</taxon>
        <taxon>Agaricomycotina</taxon>
        <taxon>Agaricomycetes</taxon>
        <taxon>Agaricomycetidae</taxon>
        <taxon>Agaricales</taxon>
        <taxon>Agaricineae</taxon>
        <taxon>Psathyrellaceae</taxon>
        <taxon>Candolleomyces</taxon>
    </lineage>
</organism>
<dbReference type="OrthoDB" id="3010635at2759"/>
<feature type="chain" id="PRO_5020338341" evidence="1">
    <location>
        <begin position="23"/>
        <end position="295"/>
    </location>
</feature>
<dbReference type="STRING" id="2316362.A0A4Q2DMB6"/>
<gene>
    <name evidence="2" type="ORF">EST38_g4698</name>
</gene>
<dbReference type="EMBL" id="SDEE01000119">
    <property type="protein sequence ID" value="RXW21139.1"/>
    <property type="molecule type" value="Genomic_DNA"/>
</dbReference>